<dbReference type="Proteomes" id="UP000031443">
    <property type="component" value="Unassembled WGS sequence"/>
</dbReference>
<keyword evidence="2" id="KW-1185">Reference proteome</keyword>
<reference evidence="2" key="1">
    <citation type="journal article" date="2013" name="Nat. Genet.">
        <title>The draft genomes of soft-shell turtle and green sea turtle yield insights into the development and evolution of the turtle-specific body plan.</title>
        <authorList>
            <person name="Wang Z."/>
            <person name="Pascual-Anaya J."/>
            <person name="Zadissa A."/>
            <person name="Li W."/>
            <person name="Niimura Y."/>
            <person name="Huang Z."/>
            <person name="Li C."/>
            <person name="White S."/>
            <person name="Xiong Z."/>
            <person name="Fang D."/>
            <person name="Wang B."/>
            <person name="Ming Y."/>
            <person name="Chen Y."/>
            <person name="Zheng Y."/>
            <person name="Kuraku S."/>
            <person name="Pignatelli M."/>
            <person name="Herrero J."/>
            <person name="Beal K."/>
            <person name="Nozawa M."/>
            <person name="Li Q."/>
            <person name="Wang J."/>
            <person name="Zhang H."/>
            <person name="Yu L."/>
            <person name="Shigenobu S."/>
            <person name="Wang J."/>
            <person name="Liu J."/>
            <person name="Flicek P."/>
            <person name="Searle S."/>
            <person name="Wang J."/>
            <person name="Kuratani S."/>
            <person name="Yin Y."/>
            <person name="Aken B."/>
            <person name="Zhang G."/>
            <person name="Irie N."/>
        </authorList>
    </citation>
    <scope>NUCLEOTIDE SEQUENCE [LARGE SCALE GENOMIC DNA]</scope>
</reference>
<dbReference type="AlphaFoldDB" id="M7C2F3"/>
<protein>
    <submittedName>
        <fullName evidence="1">Uncharacterized protein</fullName>
    </submittedName>
</protein>
<name>M7C2F3_CHEMY</name>
<evidence type="ECO:0000313" key="1">
    <source>
        <dbReference type="EMBL" id="EMP42325.1"/>
    </source>
</evidence>
<accession>M7C2F3</accession>
<proteinExistence type="predicted"/>
<organism evidence="1 2">
    <name type="scientific">Chelonia mydas</name>
    <name type="common">Green sea-turtle</name>
    <name type="synonym">Chelonia agassizi</name>
    <dbReference type="NCBI Taxonomy" id="8469"/>
    <lineage>
        <taxon>Eukaryota</taxon>
        <taxon>Metazoa</taxon>
        <taxon>Chordata</taxon>
        <taxon>Craniata</taxon>
        <taxon>Vertebrata</taxon>
        <taxon>Euteleostomi</taxon>
        <taxon>Archelosauria</taxon>
        <taxon>Testudinata</taxon>
        <taxon>Testudines</taxon>
        <taxon>Cryptodira</taxon>
        <taxon>Durocryptodira</taxon>
        <taxon>Americhelydia</taxon>
        <taxon>Chelonioidea</taxon>
        <taxon>Cheloniidae</taxon>
        <taxon>Chelonia</taxon>
    </lineage>
</organism>
<dbReference type="EMBL" id="KB476189">
    <property type="protein sequence ID" value="EMP42325.1"/>
    <property type="molecule type" value="Genomic_DNA"/>
</dbReference>
<sequence length="100" mass="11234">MGLTHPRTGFSSTLPFSIRVVRTVFCSASLVGTTPLIKARSGPAFQLLRKLQSRERHLQHPRYRDLFTTKFAVPKASFMSLPNLRVTPDPMSPVLEVPRS</sequence>
<evidence type="ECO:0000313" key="2">
    <source>
        <dbReference type="Proteomes" id="UP000031443"/>
    </source>
</evidence>
<gene>
    <name evidence="1" type="ORF">UY3_00409</name>
</gene>